<dbReference type="EMBL" id="NEDP02005592">
    <property type="protein sequence ID" value="OWF37272.1"/>
    <property type="molecule type" value="Genomic_DNA"/>
</dbReference>
<dbReference type="PROSITE" id="PS51041">
    <property type="entry name" value="EMI"/>
    <property type="match status" value="1"/>
</dbReference>
<evidence type="ECO:0000256" key="1">
    <source>
        <dbReference type="ARBA" id="ARBA00022729"/>
    </source>
</evidence>
<protein>
    <submittedName>
        <fullName evidence="6">Periostin</fullName>
    </submittedName>
</protein>
<dbReference type="PANTHER" id="PTHR10900">
    <property type="entry name" value="PERIOSTIN-RELATED"/>
    <property type="match status" value="1"/>
</dbReference>
<dbReference type="Gene3D" id="2.30.180.10">
    <property type="entry name" value="FAS1 domain"/>
    <property type="match status" value="4"/>
</dbReference>
<dbReference type="InterPro" id="IPR036378">
    <property type="entry name" value="FAS1_dom_sf"/>
</dbReference>
<dbReference type="SUPFAM" id="SSF82153">
    <property type="entry name" value="FAS1 domain"/>
    <property type="match status" value="4"/>
</dbReference>
<dbReference type="OrthoDB" id="286301at2759"/>
<dbReference type="GO" id="GO:0005615">
    <property type="term" value="C:extracellular space"/>
    <property type="evidence" value="ECO:0007669"/>
    <property type="project" value="TreeGrafter"/>
</dbReference>
<feature type="domain" description="EMI" evidence="5">
    <location>
        <begin position="65"/>
        <end position="117"/>
    </location>
</feature>
<feature type="domain" description="FAS1" evidence="4">
    <location>
        <begin position="259"/>
        <end position="389"/>
    </location>
</feature>
<dbReference type="Proteomes" id="UP000242188">
    <property type="component" value="Unassembled WGS sequence"/>
</dbReference>
<keyword evidence="7" id="KW-1185">Reference proteome</keyword>
<feature type="domain" description="FAS1" evidence="4">
    <location>
        <begin position="120"/>
        <end position="253"/>
    </location>
</feature>
<evidence type="ECO:0000259" key="5">
    <source>
        <dbReference type="PROSITE" id="PS51041"/>
    </source>
</evidence>
<keyword evidence="2" id="KW-1015">Disulfide bond</keyword>
<dbReference type="InterPro" id="IPR000782">
    <property type="entry name" value="FAS1_domain"/>
</dbReference>
<evidence type="ECO:0000313" key="6">
    <source>
        <dbReference type="EMBL" id="OWF37272.1"/>
    </source>
</evidence>
<gene>
    <name evidence="6" type="ORF">KP79_PYT12703</name>
</gene>
<evidence type="ECO:0000256" key="2">
    <source>
        <dbReference type="ARBA" id="ARBA00023157"/>
    </source>
</evidence>
<feature type="signal peptide" evidence="3">
    <location>
        <begin position="1"/>
        <end position="23"/>
    </location>
</feature>
<proteinExistence type="predicted"/>
<dbReference type="Pfam" id="PF02469">
    <property type="entry name" value="Fasciclin"/>
    <property type="match status" value="4"/>
</dbReference>
<sequence length="671" mass="77084">MRVFHLLVLLLTILLWEEEVSCGQSYYYFNPYYQTYRKKYMARMRGYRPRRFKNYQRDPGTTSKGPNMCRVKEVFGTGQRFYEGKVPQRRVCDRPTFIRYQCCPGYNRVKGEKGCPAVLPLKNLKKTTLQLLQQKFPDLLTNTELEGNLLYQGAFTVFVPVDTAFKNLTYDDRQRLHPWTYHAPSLLHYHVVTGRYNYTTFKKQEEIPTLYYAEKKLRINKYPSGVSTVNCARIMVPNQMASNGIVHVIDRLIRPLDFKGSIADVILRDPRLTRFSQMLYKANLMDTLQNVKHFTLFIPEDKAFRRLSSGLNLKIKNDRKVAEAIAKYHIVKDTYCAASTVVSAQLISMEGGFLAFICKFNGNYVNDAKLVEEDIVASNGVVHVINKVLLPNTVKDMVQVAHELDLTRLTELIHRSGLADWVQSRPEYTLFAPNDAAFEALSPIYKEALQEQPGLVEQMIKYHSLEGRMKTDSMVGEQTLRTGIDARLKVGVYHNGITIDSAHIVDSDKESSNGLIHVIDKVLIPPELNLLDLIKSDPELEVFANSIEKAGLEDLFRQTPNKQLTVIAPTTDAFYRMPTYMREDYMKDKEKLKRLIARHLIDRVVVSSGLDMSTTYSLMSRQQEAVDLKLEPSGTLWINKYAKVQARDHLALNGVIFKTDRVLHCLCKEIT</sequence>
<dbReference type="InterPro" id="IPR050904">
    <property type="entry name" value="Adhesion/Biosynth-related"/>
</dbReference>
<dbReference type="FunFam" id="2.30.180.10:FF:000032">
    <property type="entry name" value="Fasciclin domain-containing protein, putative"/>
    <property type="match status" value="2"/>
</dbReference>
<feature type="domain" description="FAS1" evidence="4">
    <location>
        <begin position="393"/>
        <end position="523"/>
    </location>
</feature>
<organism evidence="6 7">
    <name type="scientific">Mizuhopecten yessoensis</name>
    <name type="common">Japanese scallop</name>
    <name type="synonym">Patinopecten yessoensis</name>
    <dbReference type="NCBI Taxonomy" id="6573"/>
    <lineage>
        <taxon>Eukaryota</taxon>
        <taxon>Metazoa</taxon>
        <taxon>Spiralia</taxon>
        <taxon>Lophotrochozoa</taxon>
        <taxon>Mollusca</taxon>
        <taxon>Bivalvia</taxon>
        <taxon>Autobranchia</taxon>
        <taxon>Pteriomorphia</taxon>
        <taxon>Pectinida</taxon>
        <taxon>Pectinoidea</taxon>
        <taxon>Pectinidae</taxon>
        <taxon>Mizuhopecten</taxon>
    </lineage>
</organism>
<evidence type="ECO:0000313" key="7">
    <source>
        <dbReference type="Proteomes" id="UP000242188"/>
    </source>
</evidence>
<dbReference type="SMART" id="SM00554">
    <property type="entry name" value="FAS1"/>
    <property type="match status" value="4"/>
</dbReference>
<feature type="domain" description="FAS1" evidence="4">
    <location>
        <begin position="527"/>
        <end position="663"/>
    </location>
</feature>
<dbReference type="InterPro" id="IPR011489">
    <property type="entry name" value="EMI_domain"/>
</dbReference>
<dbReference type="PROSITE" id="PS50213">
    <property type="entry name" value="FAS1"/>
    <property type="match status" value="4"/>
</dbReference>
<evidence type="ECO:0000259" key="4">
    <source>
        <dbReference type="PROSITE" id="PS50213"/>
    </source>
</evidence>
<evidence type="ECO:0000256" key="3">
    <source>
        <dbReference type="SAM" id="SignalP"/>
    </source>
</evidence>
<name>A0A210PLA4_MIZYE</name>
<dbReference type="PANTHER" id="PTHR10900:SF114">
    <property type="entry name" value="FAS1 DOMAIN-CONTAINING PROTEIN"/>
    <property type="match status" value="1"/>
</dbReference>
<comment type="caution">
    <text evidence="6">The sequence shown here is derived from an EMBL/GenBank/DDBJ whole genome shotgun (WGS) entry which is preliminary data.</text>
</comment>
<dbReference type="AlphaFoldDB" id="A0A210PLA4"/>
<reference evidence="6 7" key="1">
    <citation type="journal article" date="2017" name="Nat. Ecol. Evol.">
        <title>Scallop genome provides insights into evolution of bilaterian karyotype and development.</title>
        <authorList>
            <person name="Wang S."/>
            <person name="Zhang J."/>
            <person name="Jiao W."/>
            <person name="Li J."/>
            <person name="Xun X."/>
            <person name="Sun Y."/>
            <person name="Guo X."/>
            <person name="Huan P."/>
            <person name="Dong B."/>
            <person name="Zhang L."/>
            <person name="Hu X."/>
            <person name="Sun X."/>
            <person name="Wang J."/>
            <person name="Zhao C."/>
            <person name="Wang Y."/>
            <person name="Wang D."/>
            <person name="Huang X."/>
            <person name="Wang R."/>
            <person name="Lv J."/>
            <person name="Li Y."/>
            <person name="Zhang Z."/>
            <person name="Liu B."/>
            <person name="Lu W."/>
            <person name="Hui Y."/>
            <person name="Liang J."/>
            <person name="Zhou Z."/>
            <person name="Hou R."/>
            <person name="Li X."/>
            <person name="Liu Y."/>
            <person name="Li H."/>
            <person name="Ning X."/>
            <person name="Lin Y."/>
            <person name="Zhao L."/>
            <person name="Xing Q."/>
            <person name="Dou J."/>
            <person name="Li Y."/>
            <person name="Mao J."/>
            <person name="Guo H."/>
            <person name="Dou H."/>
            <person name="Li T."/>
            <person name="Mu C."/>
            <person name="Jiang W."/>
            <person name="Fu Q."/>
            <person name="Fu X."/>
            <person name="Miao Y."/>
            <person name="Liu J."/>
            <person name="Yu Q."/>
            <person name="Li R."/>
            <person name="Liao H."/>
            <person name="Li X."/>
            <person name="Kong Y."/>
            <person name="Jiang Z."/>
            <person name="Chourrout D."/>
            <person name="Li R."/>
            <person name="Bao Z."/>
        </authorList>
    </citation>
    <scope>NUCLEOTIDE SEQUENCE [LARGE SCALE GENOMIC DNA]</scope>
    <source>
        <strain evidence="6 7">PY_sf001</strain>
    </source>
</reference>
<accession>A0A210PLA4</accession>
<keyword evidence="1 3" id="KW-0732">Signal</keyword>
<feature type="chain" id="PRO_5012713254" evidence="3">
    <location>
        <begin position="24"/>
        <end position="671"/>
    </location>
</feature>